<name>A0A328MWK1_9ACTN</name>
<evidence type="ECO:0000256" key="3">
    <source>
        <dbReference type="RuleBase" id="RU003694"/>
    </source>
</evidence>
<dbReference type="PROSITE" id="PS52004">
    <property type="entry name" value="KS3_2"/>
    <property type="match status" value="1"/>
</dbReference>
<reference evidence="5 6" key="1">
    <citation type="submission" date="2018-03" db="EMBL/GenBank/DDBJ databases">
        <title>Defining the species Micromonospora saelicesensis and Micromonospora noduli under the framework of genomics.</title>
        <authorList>
            <person name="Riesco R."/>
            <person name="Trujillo M.E."/>
        </authorList>
    </citation>
    <scope>NUCLEOTIDE SEQUENCE [LARGE SCALE GENOMIC DNA]</scope>
    <source>
        <strain evidence="5 6">LAH08</strain>
    </source>
</reference>
<comment type="similarity">
    <text evidence="1 3">Belongs to the thiolase-like superfamily. Beta-ketoacyl-ACP synthases family.</text>
</comment>
<dbReference type="InterPro" id="IPR016039">
    <property type="entry name" value="Thiolase-like"/>
</dbReference>
<gene>
    <name evidence="5" type="ORF">LAH08_05049</name>
</gene>
<evidence type="ECO:0000256" key="2">
    <source>
        <dbReference type="ARBA" id="ARBA00022679"/>
    </source>
</evidence>
<sequence>MVEARVAQLTGVYAVSALGRGADAQLAGALAGVPAFGPVDRFDTAARRVTVAATVPEVATLPNELAAAIDGACRAAGLDRAQRAGCALLLAVHGGPTLGAGPVAGAGPALGPAPAVLAGQLAARCGLSGHTRVYTSACVSASTAVADAAARITRGDVERVVVAAGYLVEPDQFALFDAGRALAVDGAVRPFSAGRRGLLLGDGVAAVVLESSTGRRRGVDPVATVVGWGRAGDAFHPCQPEPGGTGLARAVGGALRRAGLPPQSVGYVNANATGTAQSDTAEAAALRRALGGHADRVPVSSTKSVHGHALEASGLLELVVTALALRHGELPVNAGWLAQDESCPLNVVKDGPRRTTATHALTLNAAFGGANTALLVGVG</sequence>
<protein>
    <submittedName>
        <fullName evidence="5">Beta-ketoacyl-[acyl-carrier-protein] synthase II</fullName>
    </submittedName>
</protein>
<evidence type="ECO:0000259" key="4">
    <source>
        <dbReference type="PROSITE" id="PS52004"/>
    </source>
</evidence>
<dbReference type="Pfam" id="PF02801">
    <property type="entry name" value="Ketoacyl-synt_C"/>
    <property type="match status" value="1"/>
</dbReference>
<dbReference type="InterPro" id="IPR020841">
    <property type="entry name" value="PKS_Beta-ketoAc_synthase_dom"/>
</dbReference>
<dbReference type="EMBL" id="PYAA01000033">
    <property type="protein sequence ID" value="RAN96306.1"/>
    <property type="molecule type" value="Genomic_DNA"/>
</dbReference>
<dbReference type="GO" id="GO:0004315">
    <property type="term" value="F:3-oxoacyl-[acyl-carrier-protein] synthase activity"/>
    <property type="evidence" value="ECO:0007669"/>
    <property type="project" value="TreeGrafter"/>
</dbReference>
<feature type="domain" description="Ketosynthase family 3 (KS3)" evidence="4">
    <location>
        <begin position="1"/>
        <end position="378"/>
    </location>
</feature>
<dbReference type="RefSeq" id="WP_112587238.1">
    <property type="nucleotide sequence ID" value="NZ_PYAA01000033.1"/>
</dbReference>
<dbReference type="SUPFAM" id="SSF53901">
    <property type="entry name" value="Thiolase-like"/>
    <property type="match status" value="2"/>
</dbReference>
<dbReference type="AlphaFoldDB" id="A0A328MWK1"/>
<dbReference type="InterPro" id="IPR014030">
    <property type="entry name" value="Ketoacyl_synth_N"/>
</dbReference>
<dbReference type="PANTHER" id="PTHR11712:SF336">
    <property type="entry name" value="3-OXOACYL-[ACYL-CARRIER-PROTEIN] SYNTHASE, MITOCHONDRIAL"/>
    <property type="match status" value="1"/>
</dbReference>
<dbReference type="GO" id="GO:0006633">
    <property type="term" value="P:fatty acid biosynthetic process"/>
    <property type="evidence" value="ECO:0007669"/>
    <property type="project" value="TreeGrafter"/>
</dbReference>
<proteinExistence type="inferred from homology"/>
<dbReference type="Gene3D" id="3.40.47.10">
    <property type="match status" value="1"/>
</dbReference>
<evidence type="ECO:0000256" key="1">
    <source>
        <dbReference type="ARBA" id="ARBA00008467"/>
    </source>
</evidence>
<evidence type="ECO:0000313" key="6">
    <source>
        <dbReference type="Proteomes" id="UP000248966"/>
    </source>
</evidence>
<dbReference type="InterPro" id="IPR000794">
    <property type="entry name" value="Beta-ketoacyl_synthase"/>
</dbReference>
<comment type="caution">
    <text evidence="5">The sequence shown here is derived from an EMBL/GenBank/DDBJ whole genome shotgun (WGS) entry which is preliminary data.</text>
</comment>
<dbReference type="SMART" id="SM00825">
    <property type="entry name" value="PKS_KS"/>
    <property type="match status" value="1"/>
</dbReference>
<keyword evidence="2 3" id="KW-0808">Transferase</keyword>
<evidence type="ECO:0000313" key="5">
    <source>
        <dbReference type="EMBL" id="RAN96306.1"/>
    </source>
</evidence>
<dbReference type="PANTHER" id="PTHR11712">
    <property type="entry name" value="POLYKETIDE SYNTHASE-RELATED"/>
    <property type="match status" value="1"/>
</dbReference>
<accession>A0A328MWK1</accession>
<dbReference type="InterPro" id="IPR014031">
    <property type="entry name" value="Ketoacyl_synth_C"/>
</dbReference>
<dbReference type="Proteomes" id="UP000248966">
    <property type="component" value="Unassembled WGS sequence"/>
</dbReference>
<dbReference type="GO" id="GO:0005829">
    <property type="term" value="C:cytosol"/>
    <property type="evidence" value="ECO:0007669"/>
    <property type="project" value="TreeGrafter"/>
</dbReference>
<organism evidence="5 6">
    <name type="scientific">Micromonospora noduli</name>
    <dbReference type="NCBI Taxonomy" id="709876"/>
    <lineage>
        <taxon>Bacteria</taxon>
        <taxon>Bacillati</taxon>
        <taxon>Actinomycetota</taxon>
        <taxon>Actinomycetes</taxon>
        <taxon>Micromonosporales</taxon>
        <taxon>Micromonosporaceae</taxon>
        <taxon>Micromonospora</taxon>
    </lineage>
</organism>
<dbReference type="Pfam" id="PF00109">
    <property type="entry name" value="ketoacyl-synt"/>
    <property type="match status" value="1"/>
</dbReference>